<gene>
    <name evidence="1" type="ORF">MELIAE_LOCUS7172</name>
</gene>
<dbReference type="EMBL" id="OV121135">
    <property type="protein sequence ID" value="CAH0555924.1"/>
    <property type="molecule type" value="Genomic_DNA"/>
</dbReference>
<reference evidence="1" key="1">
    <citation type="submission" date="2021-12" db="EMBL/GenBank/DDBJ databases">
        <authorList>
            <person name="King R."/>
        </authorList>
    </citation>
    <scope>NUCLEOTIDE SEQUENCE</scope>
</reference>
<dbReference type="Proteomes" id="UP001154078">
    <property type="component" value="Chromosome 4"/>
</dbReference>
<name>A0A9P0FIQ6_BRAAE</name>
<proteinExistence type="predicted"/>
<keyword evidence="2" id="KW-1185">Reference proteome</keyword>
<accession>A0A9P0FIQ6</accession>
<protein>
    <submittedName>
        <fullName evidence="1">Uncharacterized protein</fullName>
    </submittedName>
</protein>
<evidence type="ECO:0000313" key="2">
    <source>
        <dbReference type="Proteomes" id="UP001154078"/>
    </source>
</evidence>
<evidence type="ECO:0000313" key="1">
    <source>
        <dbReference type="EMBL" id="CAH0555924.1"/>
    </source>
</evidence>
<organism evidence="1 2">
    <name type="scientific">Brassicogethes aeneus</name>
    <name type="common">Rape pollen beetle</name>
    <name type="synonym">Meligethes aeneus</name>
    <dbReference type="NCBI Taxonomy" id="1431903"/>
    <lineage>
        <taxon>Eukaryota</taxon>
        <taxon>Metazoa</taxon>
        <taxon>Ecdysozoa</taxon>
        <taxon>Arthropoda</taxon>
        <taxon>Hexapoda</taxon>
        <taxon>Insecta</taxon>
        <taxon>Pterygota</taxon>
        <taxon>Neoptera</taxon>
        <taxon>Endopterygota</taxon>
        <taxon>Coleoptera</taxon>
        <taxon>Polyphaga</taxon>
        <taxon>Cucujiformia</taxon>
        <taxon>Nitidulidae</taxon>
        <taxon>Meligethinae</taxon>
        <taxon>Brassicogethes</taxon>
    </lineage>
</organism>
<dbReference type="AlphaFoldDB" id="A0A9P0FIQ6"/>
<sequence>MLHQQFGFDPSRLTEHASDQCYFCMSKLKIFGFRYNSREKIDYADVESVILARGRSEDYPTAPSENICEDKSKRPLTPSTTIFSEMESEFIPCSSGYKVHFIAQDMKGKDVRHLLGEYCWSIVRDSEAIYSLFRIKPNISIYIYGAWPRLPPRRVTVAWVINDMTKGRAEQTNNSLPNAMINQNQNYQNFTVDFSLKPQCFQEMYNSLFDSNP</sequence>